<feature type="region of interest" description="Disordered" evidence="1">
    <location>
        <begin position="1"/>
        <end position="23"/>
    </location>
</feature>
<dbReference type="Gene3D" id="3.40.50.1820">
    <property type="entry name" value="alpha/beta hydrolase"/>
    <property type="match status" value="1"/>
</dbReference>
<accession>A0ABY4SI63</accession>
<dbReference type="InterPro" id="IPR000073">
    <property type="entry name" value="AB_hydrolase_1"/>
</dbReference>
<gene>
    <name evidence="3" type="ORF">MW290_21365</name>
</gene>
<dbReference type="Pfam" id="PF00561">
    <property type="entry name" value="Abhydrolase_1"/>
    <property type="match status" value="1"/>
</dbReference>
<dbReference type="PRINTS" id="PR00111">
    <property type="entry name" value="ABHYDROLASE"/>
</dbReference>
<proteinExistence type="predicted"/>
<feature type="domain" description="AB hydrolase-1" evidence="2">
    <location>
        <begin position="28"/>
        <end position="133"/>
    </location>
</feature>
<dbReference type="PANTHER" id="PTHR43689:SF8">
    <property type="entry name" value="ALPHA_BETA-HYDROLASES SUPERFAMILY PROTEIN"/>
    <property type="match status" value="1"/>
</dbReference>
<evidence type="ECO:0000256" key="1">
    <source>
        <dbReference type="SAM" id="MobiDB-lite"/>
    </source>
</evidence>
<dbReference type="SUPFAM" id="SSF53474">
    <property type="entry name" value="alpha/beta-Hydrolases"/>
    <property type="match status" value="1"/>
</dbReference>
<name>A0ABY4SI63_AQUTE</name>
<dbReference type="Proteomes" id="UP001056201">
    <property type="component" value="Chromosome 2"/>
</dbReference>
<keyword evidence="3" id="KW-0378">Hydrolase</keyword>
<reference evidence="3" key="1">
    <citation type="submission" date="2022-05" db="EMBL/GenBank/DDBJ databases">
        <title>An RpoN-dependent PEP-CTERM gene is involved in floc formation of an Aquincola tertiaricarbonis strain.</title>
        <authorList>
            <person name="Qiu D."/>
            <person name="Xia M."/>
        </authorList>
    </citation>
    <scope>NUCLEOTIDE SEQUENCE</scope>
    <source>
        <strain evidence="3">RN12</strain>
    </source>
</reference>
<dbReference type="RefSeq" id="WP_250199687.1">
    <property type="nucleotide sequence ID" value="NZ_CP097636.1"/>
</dbReference>
<dbReference type="InterPro" id="IPR029058">
    <property type="entry name" value="AB_hydrolase_fold"/>
</dbReference>
<dbReference type="EMBL" id="CP097636">
    <property type="protein sequence ID" value="URI11493.1"/>
    <property type="molecule type" value="Genomic_DNA"/>
</dbReference>
<evidence type="ECO:0000313" key="3">
    <source>
        <dbReference type="EMBL" id="URI11493.1"/>
    </source>
</evidence>
<sequence length="248" mass="26373">MPTTPIDLTHRGRTLRGTRHGPQASRGTVLFAHGFSDSRIGPGRLIVDFARALADEGFAVLAFDRAGHGESDGSFFDVNVPDELDQLAVMAGTVDGPVHLVGHSLGGMEVATLAGRQPHKVASLTLWAPAAASADEVAQGKILGRPVGPADNAYPFDVNGQALGPSFAQGYDAYDPFEGLSAYTGPVHLHHGESDEAVPVAYAHRYAQLWPQAELTLYPGTDHVWSKLPARQALILASVRQIVRTAKE</sequence>
<evidence type="ECO:0000313" key="4">
    <source>
        <dbReference type="Proteomes" id="UP001056201"/>
    </source>
</evidence>
<dbReference type="GO" id="GO:0016787">
    <property type="term" value="F:hydrolase activity"/>
    <property type="evidence" value="ECO:0007669"/>
    <property type="project" value="UniProtKB-KW"/>
</dbReference>
<evidence type="ECO:0000259" key="2">
    <source>
        <dbReference type="Pfam" id="PF00561"/>
    </source>
</evidence>
<keyword evidence="4" id="KW-1185">Reference proteome</keyword>
<dbReference type="PANTHER" id="PTHR43689">
    <property type="entry name" value="HYDROLASE"/>
    <property type="match status" value="1"/>
</dbReference>
<organism evidence="3 4">
    <name type="scientific">Aquincola tertiaricarbonis</name>
    <dbReference type="NCBI Taxonomy" id="391953"/>
    <lineage>
        <taxon>Bacteria</taxon>
        <taxon>Pseudomonadati</taxon>
        <taxon>Pseudomonadota</taxon>
        <taxon>Betaproteobacteria</taxon>
        <taxon>Burkholderiales</taxon>
        <taxon>Sphaerotilaceae</taxon>
        <taxon>Aquincola</taxon>
    </lineage>
</organism>
<protein>
    <submittedName>
        <fullName evidence="3">Alpha/beta hydrolase</fullName>
    </submittedName>
</protein>